<evidence type="ECO:0000313" key="3">
    <source>
        <dbReference type="Proteomes" id="UP000276133"/>
    </source>
</evidence>
<proteinExistence type="predicted"/>
<keyword evidence="1" id="KW-0812">Transmembrane</keyword>
<name>A0A3M7RR14_BRAPC</name>
<comment type="caution">
    <text evidence="2">The sequence shown here is derived from an EMBL/GenBank/DDBJ whole genome shotgun (WGS) entry which is preliminary data.</text>
</comment>
<sequence>MITFYLSLCDHCNHLVAKFLFTLRVLIVLITYLSNNKKTKLLRQFILFVSKLLIPSIKIQNQKLYFYLNPKPNRKKHYCLECNKNKNFQHLSERYIRRGMSNSVSFVVRLVEDYREGALARNKNKA</sequence>
<keyword evidence="3" id="KW-1185">Reference proteome</keyword>
<reference evidence="2 3" key="1">
    <citation type="journal article" date="2018" name="Sci. Rep.">
        <title>Genomic signatures of local adaptation to the degree of environmental predictability in rotifers.</title>
        <authorList>
            <person name="Franch-Gras L."/>
            <person name="Hahn C."/>
            <person name="Garcia-Roger E.M."/>
            <person name="Carmona M.J."/>
            <person name="Serra M."/>
            <person name="Gomez A."/>
        </authorList>
    </citation>
    <scope>NUCLEOTIDE SEQUENCE [LARGE SCALE GENOMIC DNA]</scope>
    <source>
        <strain evidence="2">HYR1</strain>
    </source>
</reference>
<dbReference type="AlphaFoldDB" id="A0A3M7RR14"/>
<protein>
    <submittedName>
        <fullName evidence="2">Uncharacterized protein</fullName>
    </submittedName>
</protein>
<gene>
    <name evidence="2" type="ORF">BpHYR1_053737</name>
</gene>
<feature type="transmembrane region" description="Helical" evidence="1">
    <location>
        <begin position="15"/>
        <end position="33"/>
    </location>
</feature>
<keyword evidence="1" id="KW-1133">Transmembrane helix</keyword>
<organism evidence="2 3">
    <name type="scientific">Brachionus plicatilis</name>
    <name type="common">Marine rotifer</name>
    <name type="synonym">Brachionus muelleri</name>
    <dbReference type="NCBI Taxonomy" id="10195"/>
    <lineage>
        <taxon>Eukaryota</taxon>
        <taxon>Metazoa</taxon>
        <taxon>Spiralia</taxon>
        <taxon>Gnathifera</taxon>
        <taxon>Rotifera</taxon>
        <taxon>Eurotatoria</taxon>
        <taxon>Monogononta</taxon>
        <taxon>Pseudotrocha</taxon>
        <taxon>Ploima</taxon>
        <taxon>Brachionidae</taxon>
        <taxon>Brachionus</taxon>
    </lineage>
</organism>
<keyword evidence="1" id="KW-0472">Membrane</keyword>
<evidence type="ECO:0000256" key="1">
    <source>
        <dbReference type="SAM" id="Phobius"/>
    </source>
</evidence>
<dbReference type="Proteomes" id="UP000276133">
    <property type="component" value="Unassembled WGS sequence"/>
</dbReference>
<dbReference type="EMBL" id="REGN01002858">
    <property type="protein sequence ID" value="RNA25775.1"/>
    <property type="molecule type" value="Genomic_DNA"/>
</dbReference>
<evidence type="ECO:0000313" key="2">
    <source>
        <dbReference type="EMBL" id="RNA25775.1"/>
    </source>
</evidence>
<accession>A0A3M7RR14</accession>